<evidence type="ECO:0000313" key="1">
    <source>
        <dbReference type="EMBL" id="ABU81966.1"/>
    </source>
</evidence>
<dbReference type="HOGENOM" id="CLU_1352109_0_0_2"/>
<dbReference type="KEGG" id="iho:Igni_0784"/>
<name>A8AAL4_IGNH4</name>
<accession>A8AAL4</accession>
<dbReference type="AlphaFoldDB" id="A8AAL4"/>
<gene>
    <name evidence="1" type="ordered locus">Igni_0784</name>
</gene>
<dbReference type="OrthoDB" id="385552at2157"/>
<proteinExistence type="predicted"/>
<dbReference type="EMBL" id="CP000816">
    <property type="protein sequence ID" value="ABU81966.1"/>
    <property type="molecule type" value="Genomic_DNA"/>
</dbReference>
<dbReference type="RefSeq" id="WP_012122930.1">
    <property type="nucleotide sequence ID" value="NC_009776.1"/>
</dbReference>
<dbReference type="STRING" id="453591.Igni_0784"/>
<protein>
    <submittedName>
        <fullName evidence="1">Uncharacterized protein</fullName>
    </submittedName>
</protein>
<sequence>MKSAIITLLSLALAFAAVELNAEVRAVAPAERGWVAITDEGLVLLPRPPNATLIRENVKVVCDTPYLKVYVPTDAPAGCVIETLPLLQPAKPKVIWNATIMSNFTCEGRYLFSQLLDSVVKGNGTVVIYPLENTICKRVQIDVANENSTLLVTVHIKKIKAWLDICPPSKLTDVVVAWGKARAVKVVIDGKVALEARSPRPP</sequence>
<dbReference type="GeneID" id="5562211"/>
<keyword evidence="2" id="KW-1185">Reference proteome</keyword>
<reference evidence="1 2" key="1">
    <citation type="journal article" date="2008" name="Genome Biol.">
        <title>A genomic analysis of the archaeal system Ignicoccus hospitalis-Nanoarchaeum equitans.</title>
        <authorList>
            <person name="Podar M."/>
            <person name="Anderson I."/>
            <person name="Makarova K.S."/>
            <person name="Elkins J.G."/>
            <person name="Ivanova N."/>
            <person name="Wall M.A."/>
            <person name="Lykidis A."/>
            <person name="Mavromatis K."/>
            <person name="Sun H."/>
            <person name="Hudson M.E."/>
            <person name="Chen W."/>
            <person name="Deciu C."/>
            <person name="Hutchison D."/>
            <person name="Eads J.R."/>
            <person name="Anderson A."/>
            <person name="Fernandes F."/>
            <person name="Szeto E."/>
            <person name="Lapidus A."/>
            <person name="Kyrpides N.C."/>
            <person name="Saier M.H.Jr."/>
            <person name="Richardson P.M."/>
            <person name="Rachel R."/>
            <person name="Huber H."/>
            <person name="Eisen J.A."/>
            <person name="Koonin E.V."/>
            <person name="Keller M."/>
            <person name="Stetter K.O."/>
        </authorList>
    </citation>
    <scope>NUCLEOTIDE SEQUENCE [LARGE SCALE GENOMIC DNA]</scope>
    <source>
        <strain evidence="2">KIN4/I / DSM 18386 / JCM 14125</strain>
    </source>
</reference>
<organism evidence="1 2">
    <name type="scientific">Ignicoccus hospitalis (strain KIN4/I / DSM 18386 / JCM 14125)</name>
    <dbReference type="NCBI Taxonomy" id="453591"/>
    <lineage>
        <taxon>Archaea</taxon>
        <taxon>Thermoproteota</taxon>
        <taxon>Thermoprotei</taxon>
        <taxon>Desulfurococcales</taxon>
        <taxon>Desulfurococcaceae</taxon>
        <taxon>Ignicoccus</taxon>
    </lineage>
</organism>
<dbReference type="Proteomes" id="UP000000262">
    <property type="component" value="Chromosome"/>
</dbReference>
<evidence type="ECO:0000313" key="2">
    <source>
        <dbReference type="Proteomes" id="UP000000262"/>
    </source>
</evidence>